<name>A0A8I1E9S7_PSEPU</name>
<proteinExistence type="predicted"/>
<sequence length="150" mass="16640">MDLETKIRDLASQGYSLKAASEAIGVSSHKLKLMSDILGGISWSKPGASAARRKLSPDTIAPIRHRRANGSDQQRCRPYDGTMTFRGVQGTLEALMGHFGVEWMQATVKRRLDAGMNIEDAFFSGRPKTRSWARRAHKSDFPQSGLIKHN</sequence>
<evidence type="ECO:0000313" key="1">
    <source>
        <dbReference type="EMBL" id="MBI6882435.1"/>
    </source>
</evidence>
<accession>A0A8I1E9S7</accession>
<dbReference type="Proteomes" id="UP000637061">
    <property type="component" value="Unassembled WGS sequence"/>
</dbReference>
<dbReference type="RefSeq" id="WP_198746053.1">
    <property type="nucleotide sequence ID" value="NZ_JAEHTE010000001.1"/>
</dbReference>
<reference evidence="1" key="1">
    <citation type="submission" date="2020-12" db="EMBL/GenBank/DDBJ databases">
        <title>Enhanced detection system for hospital associated transmission using whole genome sequencing surveillance.</title>
        <authorList>
            <person name="Harrison L.H."/>
            <person name="Van Tyne D."/>
            <person name="Marsh J.W."/>
            <person name="Griffith M.P."/>
            <person name="Snyder D.J."/>
            <person name="Cooper V.S."/>
            <person name="Mustapha M."/>
        </authorList>
    </citation>
    <scope>NUCLEOTIDE SEQUENCE</scope>
    <source>
        <strain evidence="1">PSB00042</strain>
    </source>
</reference>
<protein>
    <submittedName>
        <fullName evidence="1">Uncharacterized protein</fullName>
    </submittedName>
</protein>
<dbReference type="EMBL" id="JAEHTE010000001">
    <property type="protein sequence ID" value="MBI6882435.1"/>
    <property type="molecule type" value="Genomic_DNA"/>
</dbReference>
<comment type="caution">
    <text evidence="1">The sequence shown here is derived from an EMBL/GenBank/DDBJ whole genome shotgun (WGS) entry which is preliminary data.</text>
</comment>
<evidence type="ECO:0000313" key="2">
    <source>
        <dbReference type="Proteomes" id="UP000637061"/>
    </source>
</evidence>
<organism evidence="1 2">
    <name type="scientific">Pseudomonas putida</name>
    <name type="common">Arthrobacter siderocapsulatus</name>
    <dbReference type="NCBI Taxonomy" id="303"/>
    <lineage>
        <taxon>Bacteria</taxon>
        <taxon>Pseudomonadati</taxon>
        <taxon>Pseudomonadota</taxon>
        <taxon>Gammaproteobacteria</taxon>
        <taxon>Pseudomonadales</taxon>
        <taxon>Pseudomonadaceae</taxon>
        <taxon>Pseudomonas</taxon>
    </lineage>
</organism>
<gene>
    <name evidence="1" type="ORF">JEU22_00710</name>
</gene>
<dbReference type="AlphaFoldDB" id="A0A8I1E9S7"/>